<dbReference type="Proteomes" id="UP001187203">
    <property type="component" value="Unassembled WGS sequence"/>
</dbReference>
<dbReference type="InterPro" id="IPR027417">
    <property type="entry name" value="P-loop_NTPase"/>
</dbReference>
<dbReference type="EMBL" id="JAWJWI010000014">
    <property type="protein sequence ID" value="MDV4188838.1"/>
    <property type="molecule type" value="Genomic_DNA"/>
</dbReference>
<evidence type="ECO:0008006" key="3">
    <source>
        <dbReference type="Google" id="ProtNLM"/>
    </source>
</evidence>
<keyword evidence="2" id="KW-1185">Reference proteome</keyword>
<gene>
    <name evidence="1" type="ORF">R1523_25415</name>
</gene>
<sequence length="1570" mass="174826">MFGGGIADKFGNAYEARWAARQLLDVLNAKARSIRLEGISAAFRGFEFAVDHESHVAWHQTKINAPGQNWTIRALEQEGVLSAFAARLRANDRDRCVFVSQSPPADLLGLVNKASYASDFADFEGALPKGSREKFTSFHTTIGVTPEVAFNWLRRCDFRVMPESEITSAIETFGSLLFDCAPTEVYPALRGYLEARLNRVLTTEIIRADMAAVAKLRIKEWSLDPTLRQTLADETKAYLDSYAPFGAHGHVVARTYADEVMSLLGKQAGPSVILLSGVAGSGKSGVVRDILKKLTDAGILHLALRIDQNLDCRSPRDFGRTLLGREDSPVTVLKGLSPDDRTVLIVDQIDAVSEVSGRNGAAKSAVLGMVDEARRYASVRIVLVCRSFDIESDERIKQLRQSNDVAQVDVPLLDWSIDVAPLVASLGVSPDTLDASQKELLRLPLNLAVFAEIAIDGDTQFGNRNDLFAKLLQRKERLIAQNRDQVSWALMTPLTTLADWMSAQQRLDAPHTILDGFSRAVEILTSEHLVVRSRSTLNFFHESFFDYVFARAFSARQQSLLDLLASTEQHLFRRTQVRQILEHMRQSDYARYVRELAQIIASGDVRFHIKIAVAQWLAALASPTEQERDLILALDVSSQPFPLLVRMAIQGTAGWFDVLNQNGWLAAQLSSTVETRKQAILWWLANVSGARPQPIAQLLDAWWNGDPTRGAELLNWYSYVRRHGPDRALIDLCTRVVHSRPPGLFQQKGNFRRELLIATWTAGESSDGAAAILKAYFDAWFDEHPDGNPFDRDEIQDIDLHSLDELGKKSPLALLDGSINALAKAFQRITAKVGAGEYDPSFRHRAYSGHNFGSDQYLQLVRAALQKLAGENPEQARLILHRVDSQSHEAAAHLYLETIAASPQALANELPPLLAFPMIFEAGWMGADWRSFADAAKAALPYLDDPERTAVERTVLAYQPELDFAIQAAQEHKAGDRETIWTQPKNIVGQLRWSGHKQFCILETIGRELLSPKAAARLDELRRKFRGEKVVEPSHVEAYMIGSPIAKDDAVHMTDVQWLSAMRGHHSDEERHYGNGSAKGGARQLAHVLQQLAKESPERFARLQLRIPADANPAYVQQLLWGLAEAESIALEPLQAAVLDAHARQGKPYGDGIARLFERHPELGRSQSCWEVLVWYILKGEASDNVDVDTNHADREMVSIEDLLNRGGKLHIRGLNGARGWALEALSAVLRNVPERRRDAWSLFEDRIANEALISVRCCMPRPLTPMFNEDKDRCAALMEELVSSNAQRPGLAARAVANLQFPPSWLPRTAAWILVAASQVAGNAVATRSSPDPVWLSPLMTHPATNLLPYIVHQVPAIGRRLLSTLLTFGHADMRLVATWHIIRASYNDARYVALADSLERSSLDARRLASDIASQSAVEDTYRDRAVRNLLRYFDDSDPKVRNEASGVFRSIPSDRFATFMGLAQAYVMSKAFETDSFAFLHALEGAQCNVAGLVVAAAERIIAHLKAGGEEAKRRDMDIYQLRDLIKTEYAASENDPTLRKRLLDVIDQMLMLELHGADEIVKTHER</sequence>
<dbReference type="SUPFAM" id="SSF52540">
    <property type="entry name" value="P-loop containing nucleoside triphosphate hydrolases"/>
    <property type="match status" value="1"/>
</dbReference>
<dbReference type="RefSeq" id="WP_317276821.1">
    <property type="nucleotide sequence ID" value="NZ_JAWJWH010000013.1"/>
</dbReference>
<organism evidence="1 2">
    <name type="scientific">Rhizobium brockwellii</name>
    <dbReference type="NCBI Taxonomy" id="3019932"/>
    <lineage>
        <taxon>Bacteria</taxon>
        <taxon>Pseudomonadati</taxon>
        <taxon>Pseudomonadota</taxon>
        <taxon>Alphaproteobacteria</taxon>
        <taxon>Hyphomicrobiales</taxon>
        <taxon>Rhizobiaceae</taxon>
        <taxon>Rhizobium/Agrobacterium group</taxon>
        <taxon>Rhizobium</taxon>
    </lineage>
</organism>
<evidence type="ECO:0000313" key="2">
    <source>
        <dbReference type="Proteomes" id="UP001187203"/>
    </source>
</evidence>
<name>A0ABU3YSM1_9HYPH</name>
<protein>
    <recommendedName>
        <fullName evidence="3">ATP-binding protein</fullName>
    </recommendedName>
</protein>
<proteinExistence type="predicted"/>
<evidence type="ECO:0000313" key="1">
    <source>
        <dbReference type="EMBL" id="MDV4188838.1"/>
    </source>
</evidence>
<comment type="caution">
    <text evidence="1">The sequence shown here is derived from an EMBL/GenBank/DDBJ whole genome shotgun (WGS) entry which is preliminary data.</text>
</comment>
<accession>A0ABU3YSM1</accession>
<reference evidence="2" key="1">
    <citation type="journal article" date="2023" name="Int. J. Mol. Sci.">
        <title>Genomic and Metabolic Characterization of Plant Growth-Promoting Rhizobacteria Isolated from Nodules of Clovers Grown in Non-Farmed Soil.</title>
        <authorList>
            <person name="Wojcik M."/>
            <person name="Koper P."/>
            <person name="Zebracki K."/>
            <person name="Marczak M."/>
            <person name="Mazur A."/>
        </authorList>
    </citation>
    <scope>NUCLEOTIDE SEQUENCE [LARGE SCALE GENOMIC DNA]</scope>
    <source>
        <strain evidence="2">KB12</strain>
    </source>
</reference>